<protein>
    <submittedName>
        <fullName evidence="2">Uncharacterized protein</fullName>
    </submittedName>
</protein>
<proteinExistence type="predicted"/>
<evidence type="ECO:0000313" key="3">
    <source>
        <dbReference type="Proteomes" id="UP001460270"/>
    </source>
</evidence>
<dbReference type="EMBL" id="JBBPFD010000015">
    <property type="protein sequence ID" value="KAK7895999.1"/>
    <property type="molecule type" value="Genomic_DNA"/>
</dbReference>
<feature type="region of interest" description="Disordered" evidence="1">
    <location>
        <begin position="198"/>
        <end position="236"/>
    </location>
</feature>
<keyword evidence="3" id="KW-1185">Reference proteome</keyword>
<dbReference type="Proteomes" id="UP001460270">
    <property type="component" value="Unassembled WGS sequence"/>
</dbReference>
<dbReference type="AlphaFoldDB" id="A0AAW0NKF5"/>
<evidence type="ECO:0000256" key="1">
    <source>
        <dbReference type="SAM" id="MobiDB-lite"/>
    </source>
</evidence>
<feature type="compositionally biased region" description="Basic and acidic residues" evidence="1">
    <location>
        <begin position="198"/>
        <end position="209"/>
    </location>
</feature>
<dbReference type="Pfam" id="PF15299">
    <property type="entry name" value="ALS2CR8"/>
    <property type="match status" value="1"/>
</dbReference>
<gene>
    <name evidence="2" type="ORF">WMY93_021324</name>
</gene>
<name>A0AAW0NKF5_9GOBI</name>
<evidence type="ECO:0000313" key="2">
    <source>
        <dbReference type="EMBL" id="KAK7895999.1"/>
    </source>
</evidence>
<dbReference type="InterPro" id="IPR029309">
    <property type="entry name" value="CaRF"/>
</dbReference>
<dbReference type="PANTHER" id="PTHR47456:SF5">
    <property type="match status" value="1"/>
</dbReference>
<comment type="caution">
    <text evidence="2">The sequence shown here is derived from an EMBL/GenBank/DDBJ whole genome shotgun (WGS) entry which is preliminary data.</text>
</comment>
<accession>A0AAW0NKF5</accession>
<dbReference type="GO" id="GO:0003700">
    <property type="term" value="F:DNA-binding transcription factor activity"/>
    <property type="evidence" value="ECO:0007669"/>
    <property type="project" value="InterPro"/>
</dbReference>
<reference evidence="3" key="1">
    <citation type="submission" date="2024-04" db="EMBL/GenBank/DDBJ databases">
        <title>Salinicola lusitanus LLJ914,a marine bacterium isolated from the Okinawa Trough.</title>
        <authorList>
            <person name="Li J."/>
        </authorList>
    </citation>
    <scope>NUCLEOTIDE SEQUENCE [LARGE SCALE GENOMIC DNA]</scope>
</reference>
<dbReference type="PANTHER" id="PTHR47456">
    <property type="entry name" value="PHD-TYPE DOMAIN-CONTAINING PROTEIN"/>
    <property type="match status" value="1"/>
</dbReference>
<organism evidence="2 3">
    <name type="scientific">Mugilogobius chulae</name>
    <name type="common">yellowstripe goby</name>
    <dbReference type="NCBI Taxonomy" id="88201"/>
    <lineage>
        <taxon>Eukaryota</taxon>
        <taxon>Metazoa</taxon>
        <taxon>Chordata</taxon>
        <taxon>Craniata</taxon>
        <taxon>Vertebrata</taxon>
        <taxon>Euteleostomi</taxon>
        <taxon>Actinopterygii</taxon>
        <taxon>Neopterygii</taxon>
        <taxon>Teleostei</taxon>
        <taxon>Neoteleostei</taxon>
        <taxon>Acanthomorphata</taxon>
        <taxon>Gobiaria</taxon>
        <taxon>Gobiiformes</taxon>
        <taxon>Gobioidei</taxon>
        <taxon>Gobiidae</taxon>
        <taxon>Gobionellinae</taxon>
        <taxon>Mugilogobius</taxon>
    </lineage>
</organism>
<sequence>MTFIYLPPDQAEKSDETSVKEEYKMQVITTQNEIDSFIRRIEDESNTKYVCISVDRGFTKKDWQPLPTKRVYWQWSGSERGSPSIEFTGVPFMFVGGKRLGCHRGKDRAVAQKKKYAEEKAKKMMEDYNMTQTSLSQHTKKVGCPATICISKIAMFPKFKLSDNKERTRKRTSRALKLALQKDPVVWETCFVITHHNEHNGHEKDEQVNGKKKRRKRLNNDATDNESPAQKRARKTRLRNKCIKLTKELLDKLYFIEDADKLEETSGKLRTLLEDLAPFSNSENVRPPQTEEKRARSLQSFSSMLTQKTVQRLKSKYTERDDAKECRKAIAQVITWPVPSVASTLEIE</sequence>